<keyword evidence="5" id="KW-0560">Oxidoreductase</keyword>
<proteinExistence type="predicted"/>
<evidence type="ECO:0000313" key="11">
    <source>
        <dbReference type="Proteomes" id="UP000019442"/>
    </source>
</evidence>
<evidence type="ECO:0000256" key="8">
    <source>
        <dbReference type="SAM" id="Phobius"/>
    </source>
</evidence>
<evidence type="ECO:0000256" key="6">
    <source>
        <dbReference type="ARBA" id="ARBA00023136"/>
    </source>
</evidence>
<feature type="transmembrane region" description="Helical" evidence="8">
    <location>
        <begin position="411"/>
        <end position="431"/>
    </location>
</feature>
<sequence>MSAAVAPWLALIPGMPLLLAFLLALDGRGALWRLTPLAVLPALLGAVLLPVGASAEYPAVLLGAELALDPIGRGLLLVTALLWGAAAVFAQGYLGGSAGAGVSRLIGSEHRHSRPGAAPTEPGLVRFHVFFLLAMAGNLGLILAGDAMVFYAFFALMSLSSVGLVVHERTREAWRAGWVYLGMTMLGEVALFSGLVLLVHGAGGHSLAELASEAPASPLAAALLLIGLGIKAGLLPLHLWLPLAHPAAPTPASAVLSGAMIKAGLLGWMRLLPEGEATLWVGDLLVVLGLLGAWFGVVAGVFQSRPKTILAYSSISQMGLMIAGLGVAIQVPALAPVLMAVVGFYAMHHGLAKGALFLCVGIAGRVRGPWILAYVGLPALALAGLPLTSGWVAKTALKVPMEGPLADLSVVLWVLTLAAAGTTLLMVRLVAVMLRERGPSRPLPLSMSMPWLVLVVAGVLLPWFWVPDWTEASLDAYRLWSVLWPMLLGLVVGLLGWAVARWRGWGMPGWIPEGDVWVPLERLGGWWLRVFGGVPGRVHSLWDGVMELLGEGVRGFWNGVLAWAVRGERRMVQWEVMGVLFLGLVLGVFLVLALSLG</sequence>
<dbReference type="OrthoDB" id="9768329at2"/>
<keyword evidence="3 7" id="KW-0812">Transmembrane</keyword>
<feature type="transmembrane region" description="Helical" evidence="8">
    <location>
        <begin position="253"/>
        <end position="271"/>
    </location>
</feature>
<dbReference type="InterPro" id="IPR001750">
    <property type="entry name" value="ND/Mrp_TM"/>
</dbReference>
<evidence type="ECO:0000256" key="3">
    <source>
        <dbReference type="ARBA" id="ARBA00022692"/>
    </source>
</evidence>
<feature type="transmembrane region" description="Helical" evidence="8">
    <location>
        <begin position="309"/>
        <end position="331"/>
    </location>
</feature>
<evidence type="ECO:0000256" key="1">
    <source>
        <dbReference type="ARBA" id="ARBA00004651"/>
    </source>
</evidence>
<dbReference type="PANTHER" id="PTHR42682">
    <property type="entry name" value="HYDROGENASE-4 COMPONENT F"/>
    <property type="match status" value="1"/>
</dbReference>
<keyword evidence="6 8" id="KW-0472">Membrane</keyword>
<dbReference type="EMBL" id="CP007268">
    <property type="protein sequence ID" value="AHK79994.1"/>
    <property type="molecule type" value="Genomic_DNA"/>
</dbReference>
<feature type="transmembrane region" description="Helical" evidence="8">
    <location>
        <begin position="219"/>
        <end position="241"/>
    </location>
</feature>
<evidence type="ECO:0000313" key="10">
    <source>
        <dbReference type="EMBL" id="AHK79994.1"/>
    </source>
</evidence>
<accession>W8KJL6</accession>
<feature type="transmembrane region" description="Helical" evidence="8">
    <location>
        <begin position="443"/>
        <end position="465"/>
    </location>
</feature>
<dbReference type="InterPro" id="IPR052175">
    <property type="entry name" value="ComplexI-like_HydComp"/>
</dbReference>
<dbReference type="AlphaFoldDB" id="W8KJL6"/>
<feature type="transmembrane region" description="Helical" evidence="8">
    <location>
        <begin position="337"/>
        <end position="363"/>
    </location>
</feature>
<gene>
    <name evidence="10" type="ORF">M911_13460</name>
</gene>
<dbReference type="HOGENOM" id="CLU_022930_0_0_6"/>
<keyword evidence="2" id="KW-1003">Cell membrane</keyword>
<dbReference type="RefSeq" id="WP_025282509.1">
    <property type="nucleotide sequence ID" value="NZ_CP007268.1"/>
</dbReference>
<dbReference type="GO" id="GO:0016491">
    <property type="term" value="F:oxidoreductase activity"/>
    <property type="evidence" value="ECO:0007669"/>
    <property type="project" value="UniProtKB-KW"/>
</dbReference>
<organism evidence="10 11">
    <name type="scientific">Ectothiorhodospira haloalkaliphila</name>
    <dbReference type="NCBI Taxonomy" id="421628"/>
    <lineage>
        <taxon>Bacteria</taxon>
        <taxon>Pseudomonadati</taxon>
        <taxon>Pseudomonadota</taxon>
        <taxon>Gammaproteobacteria</taxon>
        <taxon>Chromatiales</taxon>
        <taxon>Ectothiorhodospiraceae</taxon>
        <taxon>Ectothiorhodospira</taxon>
    </lineage>
</organism>
<reference evidence="10 11" key="1">
    <citation type="journal article" date="2014" name="J Genomics">
        <title>Draft Genome Sequence of the Extremely Halophilic Phototrophic Purple Sulfur Bacterium Halorhodospira halochloris.</title>
        <authorList>
            <person name="Singh K.S."/>
            <person name="Kirksey J."/>
            <person name="Hoff W.D."/>
            <person name="Deole R."/>
        </authorList>
    </citation>
    <scope>NUCLEOTIDE SEQUENCE [LARGE SCALE GENOMIC DNA]</scope>
    <source>
        <strain evidence="10 11">A</strain>
    </source>
</reference>
<feature type="transmembrane region" description="Helical" evidence="8">
    <location>
        <begin position="148"/>
        <end position="166"/>
    </location>
</feature>
<feature type="domain" description="NADH:quinone oxidoreductase/Mrp antiporter transmembrane" evidence="9">
    <location>
        <begin position="144"/>
        <end position="395"/>
    </location>
</feature>
<dbReference type="Pfam" id="PF00361">
    <property type="entry name" value="Proton_antipo_M"/>
    <property type="match status" value="1"/>
</dbReference>
<feature type="transmembrane region" description="Helical" evidence="8">
    <location>
        <begin position="37"/>
        <end position="55"/>
    </location>
</feature>
<dbReference type="GO" id="GO:0008137">
    <property type="term" value="F:NADH dehydrogenase (ubiquinone) activity"/>
    <property type="evidence" value="ECO:0007669"/>
    <property type="project" value="InterPro"/>
</dbReference>
<dbReference type="GO" id="GO:0005886">
    <property type="term" value="C:plasma membrane"/>
    <property type="evidence" value="ECO:0007669"/>
    <property type="project" value="UniProtKB-SubCell"/>
</dbReference>
<dbReference type="PATRIC" id="fig|1354791.3.peg.3179"/>
<feature type="transmembrane region" description="Helical" evidence="8">
    <location>
        <begin position="75"/>
        <end position="102"/>
    </location>
</feature>
<dbReference type="Proteomes" id="UP000019442">
    <property type="component" value="Chromosome"/>
</dbReference>
<protein>
    <submittedName>
        <fullName evidence="10">NADH/ubiquinone/plastoquinone (Complex I)</fullName>
    </submittedName>
</protein>
<feature type="transmembrane region" description="Helical" evidence="8">
    <location>
        <begin position="576"/>
        <end position="596"/>
    </location>
</feature>
<feature type="transmembrane region" description="Helical" evidence="8">
    <location>
        <begin position="277"/>
        <end position="302"/>
    </location>
</feature>
<keyword evidence="10" id="KW-0830">Ubiquinone</keyword>
<evidence type="ECO:0000256" key="7">
    <source>
        <dbReference type="RuleBase" id="RU000320"/>
    </source>
</evidence>
<evidence type="ECO:0000256" key="5">
    <source>
        <dbReference type="ARBA" id="ARBA00023002"/>
    </source>
</evidence>
<keyword evidence="11" id="KW-1185">Reference proteome</keyword>
<comment type="subcellular location">
    <subcellularLocation>
        <location evidence="1">Cell membrane</location>
        <topology evidence="1">Multi-pass membrane protein</topology>
    </subcellularLocation>
    <subcellularLocation>
        <location evidence="7">Membrane</location>
        <topology evidence="7">Multi-pass membrane protein</topology>
    </subcellularLocation>
</comment>
<feature type="transmembrane region" description="Helical" evidence="8">
    <location>
        <begin position="6"/>
        <end position="25"/>
    </location>
</feature>
<dbReference type="GO" id="GO:0042773">
    <property type="term" value="P:ATP synthesis coupled electron transport"/>
    <property type="evidence" value="ECO:0007669"/>
    <property type="project" value="InterPro"/>
</dbReference>
<name>W8KJL6_9GAMM</name>
<dbReference type="PANTHER" id="PTHR42682:SF4">
    <property type="entry name" value="NADH-UBIQUINONE_PLASTOQUINONE"/>
    <property type="match status" value="1"/>
</dbReference>
<feature type="transmembrane region" description="Helical" evidence="8">
    <location>
        <begin position="477"/>
        <end position="500"/>
    </location>
</feature>
<dbReference type="PRINTS" id="PR01437">
    <property type="entry name" value="NUOXDRDTASE4"/>
</dbReference>
<keyword evidence="4 8" id="KW-1133">Transmembrane helix</keyword>
<feature type="transmembrane region" description="Helical" evidence="8">
    <location>
        <begin position="178"/>
        <end position="199"/>
    </location>
</feature>
<evidence type="ECO:0000256" key="2">
    <source>
        <dbReference type="ARBA" id="ARBA00022475"/>
    </source>
</evidence>
<evidence type="ECO:0000256" key="4">
    <source>
        <dbReference type="ARBA" id="ARBA00022989"/>
    </source>
</evidence>
<reference evidence="11" key="2">
    <citation type="submission" date="2014-02" db="EMBL/GenBank/DDBJ databases">
        <title>Draft Genome Sequence of extremely halophilic bacteria Halorhodospira halochloris.</title>
        <authorList>
            <person name="Singh K.S."/>
        </authorList>
    </citation>
    <scope>NUCLEOTIDE SEQUENCE [LARGE SCALE GENOMIC DNA]</scope>
    <source>
        <strain evidence="11">A</strain>
    </source>
</reference>
<feature type="transmembrane region" description="Helical" evidence="8">
    <location>
        <begin position="123"/>
        <end position="142"/>
    </location>
</feature>
<dbReference type="KEGG" id="hhc:M911_13460"/>
<feature type="transmembrane region" description="Helical" evidence="8">
    <location>
        <begin position="370"/>
        <end position="391"/>
    </location>
</feature>
<dbReference type="InterPro" id="IPR003918">
    <property type="entry name" value="NADH_UbQ_OxRdtase"/>
</dbReference>
<evidence type="ECO:0000259" key="9">
    <source>
        <dbReference type="Pfam" id="PF00361"/>
    </source>
</evidence>